<dbReference type="EMBL" id="WOCE01000009">
    <property type="protein sequence ID" value="KAE9607625.1"/>
    <property type="molecule type" value="Genomic_DNA"/>
</dbReference>
<dbReference type="FunFam" id="1.10.510.10:FF:000032">
    <property type="entry name" value="Serine/threonine-protein kinase PBS1"/>
    <property type="match status" value="1"/>
</dbReference>
<evidence type="ECO:0000256" key="9">
    <source>
        <dbReference type="ARBA" id="ARBA00022840"/>
    </source>
</evidence>
<keyword evidence="8" id="KW-0418">Kinase</keyword>
<dbReference type="PANTHER" id="PTHR45621">
    <property type="entry name" value="OS01G0588500 PROTEIN-RELATED"/>
    <property type="match status" value="1"/>
</dbReference>
<dbReference type="Proteomes" id="UP000447434">
    <property type="component" value="Chromosome 9"/>
</dbReference>
<evidence type="ECO:0000256" key="6">
    <source>
        <dbReference type="ARBA" id="ARBA00022679"/>
    </source>
</evidence>
<evidence type="ECO:0000313" key="15">
    <source>
        <dbReference type="EMBL" id="KAE9607625.1"/>
    </source>
</evidence>
<organism evidence="15 16">
    <name type="scientific">Lupinus albus</name>
    <name type="common">White lupine</name>
    <name type="synonym">Lupinus termis</name>
    <dbReference type="NCBI Taxonomy" id="3870"/>
    <lineage>
        <taxon>Eukaryota</taxon>
        <taxon>Viridiplantae</taxon>
        <taxon>Streptophyta</taxon>
        <taxon>Embryophyta</taxon>
        <taxon>Tracheophyta</taxon>
        <taxon>Spermatophyta</taxon>
        <taxon>Magnoliopsida</taxon>
        <taxon>eudicotyledons</taxon>
        <taxon>Gunneridae</taxon>
        <taxon>Pentapetalae</taxon>
        <taxon>rosids</taxon>
        <taxon>fabids</taxon>
        <taxon>Fabales</taxon>
        <taxon>Fabaceae</taxon>
        <taxon>Papilionoideae</taxon>
        <taxon>50 kb inversion clade</taxon>
        <taxon>genistoids sensu lato</taxon>
        <taxon>core genistoids</taxon>
        <taxon>Genisteae</taxon>
        <taxon>Lupinus</taxon>
    </lineage>
</organism>
<evidence type="ECO:0000256" key="4">
    <source>
        <dbReference type="ARBA" id="ARBA00022475"/>
    </source>
</evidence>
<gene>
    <name evidence="15" type="ORF">Lalb_Chr09g0332011</name>
</gene>
<keyword evidence="6" id="KW-0808">Transferase</keyword>
<dbReference type="PROSITE" id="PS50011">
    <property type="entry name" value="PROTEIN_KINASE_DOM"/>
    <property type="match status" value="1"/>
</dbReference>
<dbReference type="EC" id="2.7.11.1" evidence="3"/>
<keyword evidence="10" id="KW-0472">Membrane</keyword>
<keyword evidence="16" id="KW-1185">Reference proteome</keyword>
<comment type="caution">
    <text evidence="15">The sequence shown here is derived from an EMBL/GenBank/DDBJ whole genome shotgun (WGS) entry which is preliminary data.</text>
</comment>
<feature type="domain" description="Protein kinase" evidence="14">
    <location>
        <begin position="66"/>
        <end position="342"/>
    </location>
</feature>
<evidence type="ECO:0000256" key="1">
    <source>
        <dbReference type="ARBA" id="ARBA00004236"/>
    </source>
</evidence>
<dbReference type="AlphaFoldDB" id="A0A6A5LLT8"/>
<feature type="region of interest" description="Disordered" evidence="13">
    <location>
        <begin position="1"/>
        <end position="32"/>
    </location>
</feature>
<name>A0A6A5LLT8_LUPAL</name>
<feature type="compositionally biased region" description="Polar residues" evidence="13">
    <location>
        <begin position="9"/>
        <end position="32"/>
    </location>
</feature>
<dbReference type="InterPro" id="IPR008271">
    <property type="entry name" value="Ser/Thr_kinase_AS"/>
</dbReference>
<evidence type="ECO:0000256" key="13">
    <source>
        <dbReference type="SAM" id="MobiDB-lite"/>
    </source>
</evidence>
<keyword evidence="5 12" id="KW-0723">Serine/threonine-protein kinase</keyword>
<dbReference type="InterPro" id="IPR000719">
    <property type="entry name" value="Prot_kinase_dom"/>
</dbReference>
<evidence type="ECO:0000259" key="14">
    <source>
        <dbReference type="PROSITE" id="PS50011"/>
    </source>
</evidence>
<evidence type="ECO:0000256" key="11">
    <source>
        <dbReference type="ARBA" id="ARBA00054261"/>
    </source>
</evidence>
<proteinExistence type="inferred from homology"/>
<dbReference type="GO" id="GO:0004674">
    <property type="term" value="F:protein serine/threonine kinase activity"/>
    <property type="evidence" value="ECO:0007669"/>
    <property type="project" value="UniProtKB-KW"/>
</dbReference>
<dbReference type="Gene3D" id="3.30.200.20">
    <property type="entry name" value="Phosphorylase Kinase, domain 1"/>
    <property type="match status" value="1"/>
</dbReference>
<dbReference type="Gene3D" id="1.10.510.10">
    <property type="entry name" value="Transferase(Phosphotransferase) domain 1"/>
    <property type="match status" value="1"/>
</dbReference>
<dbReference type="CDD" id="cd14066">
    <property type="entry name" value="STKc_IRAK"/>
    <property type="match status" value="1"/>
</dbReference>
<feature type="region of interest" description="Disordered" evidence="13">
    <location>
        <begin position="350"/>
        <end position="384"/>
    </location>
</feature>
<dbReference type="InterPro" id="IPR017441">
    <property type="entry name" value="Protein_kinase_ATP_BS"/>
</dbReference>
<comment type="similarity">
    <text evidence="2">Belongs to the protein kinase superfamily. Ser/Thr protein kinase family.</text>
</comment>
<dbReference type="InterPro" id="IPR050823">
    <property type="entry name" value="Plant_Ser_Thr_Prot_Kinase"/>
</dbReference>
<dbReference type="SUPFAM" id="SSF56112">
    <property type="entry name" value="Protein kinase-like (PK-like)"/>
    <property type="match status" value="1"/>
</dbReference>
<dbReference type="PROSITE" id="PS00108">
    <property type="entry name" value="PROTEIN_KINASE_ST"/>
    <property type="match status" value="1"/>
</dbReference>
<protein>
    <recommendedName>
        <fullName evidence="3">non-specific serine/threonine protein kinase</fullName>
        <ecNumber evidence="3">2.7.11.1</ecNumber>
    </recommendedName>
</protein>
<dbReference type="FunFam" id="3.30.200.20:FF:000228">
    <property type="entry name" value="Serine/threonine-protein kinase BIK1"/>
    <property type="match status" value="1"/>
</dbReference>
<keyword evidence="7 12" id="KW-0547">Nucleotide-binding</keyword>
<keyword evidence="9 12" id="KW-0067">ATP-binding</keyword>
<evidence type="ECO:0000256" key="10">
    <source>
        <dbReference type="ARBA" id="ARBA00023136"/>
    </source>
</evidence>
<comment type="subcellular location">
    <subcellularLocation>
        <location evidence="1">Cell membrane</location>
    </subcellularLocation>
</comment>
<feature type="compositionally biased region" description="Basic and acidic residues" evidence="13">
    <location>
        <begin position="371"/>
        <end position="384"/>
    </location>
</feature>
<evidence type="ECO:0000256" key="7">
    <source>
        <dbReference type="ARBA" id="ARBA00022741"/>
    </source>
</evidence>
<dbReference type="InterPro" id="IPR001245">
    <property type="entry name" value="Ser-Thr/Tyr_kinase_cat_dom"/>
</dbReference>
<evidence type="ECO:0000256" key="8">
    <source>
        <dbReference type="ARBA" id="ARBA00022777"/>
    </source>
</evidence>
<evidence type="ECO:0000256" key="2">
    <source>
        <dbReference type="ARBA" id="ARBA00008684"/>
    </source>
</evidence>
<dbReference type="PROSITE" id="PS00107">
    <property type="entry name" value="PROTEIN_KINASE_ATP"/>
    <property type="match status" value="1"/>
</dbReference>
<comment type="function">
    <text evidence="11">May be involved in plant defense signaling.</text>
</comment>
<sequence>MGSCLSIDEVNTNNTTKPKPSASSVGHESSSISTTSMNIKDLREGAGYSDVDIFSYEELRLATKHFRPDLILGEGGFGVVYKGIIDDSVRSGYKSIQVAIKELNREGFQGDREWLTEVNYLGQFSHPNLVKLIGYCCEDDHRLLVYEYMANGSLEKHLFRRVGSTLTWSKRMKIALHAARGLAFLHGAERPIIYRDFKTSNILLDADFNAKLSDFGLAKDGPMGDQTHVSTRVMGTYGYAAPEYVMTGHLTARSDVYGFGVVLLEMLIGRRALDKSRPSREHNLVEWARPLLNNKKVVRILDPKMAGQYSSKTAIRLAHLAYQCLSQNPKGRPLMSQVVEFLENYQPEGAKEEDQMLRSGSSSVTINEVPKGSDDTTTEGKKQN</sequence>
<dbReference type="OrthoDB" id="4062651at2759"/>
<dbReference type="InterPro" id="IPR011009">
    <property type="entry name" value="Kinase-like_dom_sf"/>
</dbReference>
<evidence type="ECO:0000256" key="12">
    <source>
        <dbReference type="RuleBase" id="RU000304"/>
    </source>
</evidence>
<accession>A0A6A5LLT8</accession>
<dbReference type="GO" id="GO:0005886">
    <property type="term" value="C:plasma membrane"/>
    <property type="evidence" value="ECO:0007669"/>
    <property type="project" value="UniProtKB-SubCell"/>
</dbReference>
<evidence type="ECO:0000256" key="5">
    <source>
        <dbReference type="ARBA" id="ARBA00022527"/>
    </source>
</evidence>
<evidence type="ECO:0000313" key="16">
    <source>
        <dbReference type="Proteomes" id="UP000447434"/>
    </source>
</evidence>
<dbReference type="GO" id="GO:0005524">
    <property type="term" value="F:ATP binding"/>
    <property type="evidence" value="ECO:0007669"/>
    <property type="project" value="UniProtKB-UniRule"/>
</dbReference>
<reference evidence="16" key="1">
    <citation type="journal article" date="2020" name="Nat. Commun.">
        <title>Genome sequence of the cluster root forming white lupin.</title>
        <authorList>
            <person name="Hufnagel B."/>
            <person name="Marques A."/>
            <person name="Soriano A."/>
            <person name="Marques L."/>
            <person name="Divol F."/>
            <person name="Doumas P."/>
            <person name="Sallet E."/>
            <person name="Mancinotti D."/>
            <person name="Carrere S."/>
            <person name="Marande W."/>
            <person name="Arribat S."/>
            <person name="Keller J."/>
            <person name="Huneau C."/>
            <person name="Blein T."/>
            <person name="Aime D."/>
            <person name="Laguerre M."/>
            <person name="Taylor J."/>
            <person name="Schubert V."/>
            <person name="Nelson M."/>
            <person name="Geu-Flores F."/>
            <person name="Crespi M."/>
            <person name="Gallardo-Guerrero K."/>
            <person name="Delaux P.-M."/>
            <person name="Salse J."/>
            <person name="Berges H."/>
            <person name="Guyot R."/>
            <person name="Gouzy J."/>
            <person name="Peret B."/>
        </authorList>
    </citation>
    <scope>NUCLEOTIDE SEQUENCE [LARGE SCALE GENOMIC DNA]</scope>
    <source>
        <strain evidence="16">cv. Amiga</strain>
    </source>
</reference>
<keyword evidence="4" id="KW-1003">Cell membrane</keyword>
<evidence type="ECO:0000256" key="3">
    <source>
        <dbReference type="ARBA" id="ARBA00012513"/>
    </source>
</evidence>
<dbReference type="Pfam" id="PF07714">
    <property type="entry name" value="PK_Tyr_Ser-Thr"/>
    <property type="match status" value="1"/>
</dbReference>